<dbReference type="InterPro" id="IPR020613">
    <property type="entry name" value="Thiolase_CS"/>
</dbReference>
<dbReference type="PANTHER" id="PTHR43365:SF1">
    <property type="entry name" value="ACETYL-COA C-ACYLTRANSFERASE"/>
    <property type="match status" value="1"/>
</dbReference>
<dbReference type="NCBIfam" id="TIGR01930">
    <property type="entry name" value="AcCoA-C-Actrans"/>
    <property type="match status" value="1"/>
</dbReference>
<organism evidence="7 8">
    <name type="scientific">Paraburkholderia acidicola</name>
    <dbReference type="NCBI Taxonomy" id="1912599"/>
    <lineage>
        <taxon>Bacteria</taxon>
        <taxon>Pseudomonadati</taxon>
        <taxon>Pseudomonadota</taxon>
        <taxon>Betaproteobacteria</taxon>
        <taxon>Burkholderiales</taxon>
        <taxon>Burkholderiaceae</taxon>
        <taxon>Paraburkholderia</taxon>
    </lineage>
</organism>
<keyword evidence="2 4" id="KW-0808">Transferase</keyword>
<dbReference type="RefSeq" id="WP_349542353.1">
    <property type="nucleotide sequence ID" value="NZ_JAOALG010000001.1"/>
</dbReference>
<dbReference type="Pfam" id="PF00108">
    <property type="entry name" value="Thiolase_N"/>
    <property type="match status" value="1"/>
</dbReference>
<evidence type="ECO:0000256" key="3">
    <source>
        <dbReference type="ARBA" id="ARBA00023315"/>
    </source>
</evidence>
<keyword evidence="8" id="KW-1185">Reference proteome</keyword>
<dbReference type="Proteomes" id="UP001469089">
    <property type="component" value="Unassembled WGS sequence"/>
</dbReference>
<evidence type="ECO:0000259" key="5">
    <source>
        <dbReference type="Pfam" id="PF00108"/>
    </source>
</evidence>
<dbReference type="PROSITE" id="PS00737">
    <property type="entry name" value="THIOLASE_2"/>
    <property type="match status" value="1"/>
</dbReference>
<comment type="similarity">
    <text evidence="1 4">Belongs to the thiolase-like superfamily. Thiolase family.</text>
</comment>
<evidence type="ECO:0000256" key="1">
    <source>
        <dbReference type="ARBA" id="ARBA00010982"/>
    </source>
</evidence>
<evidence type="ECO:0000313" key="8">
    <source>
        <dbReference type="Proteomes" id="UP001469089"/>
    </source>
</evidence>
<evidence type="ECO:0000259" key="6">
    <source>
        <dbReference type="Pfam" id="PF02803"/>
    </source>
</evidence>
<dbReference type="PIRSF" id="PIRSF000429">
    <property type="entry name" value="Ac-CoA_Ac_transf"/>
    <property type="match status" value="1"/>
</dbReference>
<sequence>MNEPVIIDAVRTAYGKRRGALRDIRPDSLLAGAVNAVIEKSGVEAENIEDLIVGCVSQAGEQAANVGRIAALLAGLPSSVPGVSLNRMCGSSQQAVHFAAQAVASGDAKYVVAGGVESMTRVPMFLDVTLGQHDFRGFEDLNPALLERYPLIHQLESAERIAEHWGITRGECDAFAKESHRRAYAAATAGYHLEIVPTAGIDAEGKPVTVTRDEGIRASIDEAKMASMAPAMRAPGQGVVTAANASQMSDGASAVLIGDHAAAVADGLTARAKFRARVAVGSDPVMQLTGVIPATHKALKRAGLSLADIDWIEINEAFASVVLAWLREFSGASPELEAKVNPWGGAIAHGHPLGASGGGLLAKMLTGLKTVDGKFGLQLMCIGHGMATATVIERIQ</sequence>
<evidence type="ECO:0000256" key="2">
    <source>
        <dbReference type="ARBA" id="ARBA00022679"/>
    </source>
</evidence>
<protein>
    <submittedName>
        <fullName evidence="7">Thiolase family protein</fullName>
    </submittedName>
</protein>
<keyword evidence="3 4" id="KW-0012">Acyltransferase</keyword>
<dbReference type="InterPro" id="IPR020617">
    <property type="entry name" value="Thiolase_C"/>
</dbReference>
<dbReference type="InterPro" id="IPR002155">
    <property type="entry name" value="Thiolase"/>
</dbReference>
<dbReference type="SUPFAM" id="SSF53901">
    <property type="entry name" value="Thiolase-like"/>
    <property type="match status" value="2"/>
</dbReference>
<feature type="domain" description="Thiolase C-terminal" evidence="6">
    <location>
        <begin position="269"/>
        <end position="394"/>
    </location>
</feature>
<evidence type="ECO:0000256" key="4">
    <source>
        <dbReference type="RuleBase" id="RU003557"/>
    </source>
</evidence>
<dbReference type="PANTHER" id="PTHR43365">
    <property type="entry name" value="BLR7806 PROTEIN"/>
    <property type="match status" value="1"/>
</dbReference>
<dbReference type="InterPro" id="IPR020616">
    <property type="entry name" value="Thiolase_N"/>
</dbReference>
<dbReference type="InterPro" id="IPR016039">
    <property type="entry name" value="Thiolase-like"/>
</dbReference>
<dbReference type="Pfam" id="PF02803">
    <property type="entry name" value="Thiolase_C"/>
    <property type="match status" value="1"/>
</dbReference>
<reference evidence="7 8" key="1">
    <citation type="journal article" date="2024" name="Chem. Sci.">
        <title>Discovery of a lagriamide polyketide by integrated genome mining, isotopic labeling, and untargeted metabolomics.</title>
        <authorList>
            <person name="Fergusson C.H."/>
            <person name="Saulog J."/>
            <person name="Paulo B.S."/>
            <person name="Wilson D.M."/>
            <person name="Liu D.Y."/>
            <person name="Morehouse N.J."/>
            <person name="Waterworth S."/>
            <person name="Barkei J."/>
            <person name="Gray C.A."/>
            <person name="Kwan J.C."/>
            <person name="Eustaquio A.S."/>
            <person name="Linington R.G."/>
        </authorList>
    </citation>
    <scope>NUCLEOTIDE SEQUENCE [LARGE SCALE GENOMIC DNA]</scope>
    <source>
        <strain evidence="7 8">RL17-338-BIF-B</strain>
    </source>
</reference>
<feature type="domain" description="Thiolase N-terminal" evidence="5">
    <location>
        <begin position="5"/>
        <end position="257"/>
    </location>
</feature>
<gene>
    <name evidence="7" type="ORF">N0A02_11725</name>
</gene>
<name>A0ABV1LLG2_9BURK</name>
<proteinExistence type="inferred from homology"/>
<evidence type="ECO:0000313" key="7">
    <source>
        <dbReference type="EMBL" id="MEQ5840093.1"/>
    </source>
</evidence>
<dbReference type="EMBL" id="JAOALG010000001">
    <property type="protein sequence ID" value="MEQ5840093.1"/>
    <property type="molecule type" value="Genomic_DNA"/>
</dbReference>
<dbReference type="CDD" id="cd00751">
    <property type="entry name" value="thiolase"/>
    <property type="match status" value="1"/>
</dbReference>
<dbReference type="Gene3D" id="3.40.47.10">
    <property type="match status" value="2"/>
</dbReference>
<comment type="caution">
    <text evidence="7">The sequence shown here is derived from an EMBL/GenBank/DDBJ whole genome shotgun (WGS) entry which is preliminary data.</text>
</comment>
<accession>A0ABV1LLG2</accession>